<accession>A0ABY5YRR9</accession>
<reference evidence="2" key="1">
    <citation type="submission" date="2022-09" db="EMBL/GenBank/DDBJ databases">
        <title>Novel species in genus Arthrobacter.</title>
        <authorList>
            <person name="Liu Y."/>
        </authorList>
    </citation>
    <scope>NUCLEOTIDE SEQUENCE</scope>
    <source>
        <strain evidence="2">Zg-Y815</strain>
    </source>
</reference>
<dbReference type="RefSeq" id="WP_260652971.1">
    <property type="nucleotide sequence ID" value="NZ_CP104275.1"/>
</dbReference>
<organism evidence="2 3">
    <name type="scientific">Arthrobacter zhaoxinii</name>
    <dbReference type="NCBI Taxonomy" id="2964616"/>
    <lineage>
        <taxon>Bacteria</taxon>
        <taxon>Bacillati</taxon>
        <taxon>Actinomycetota</taxon>
        <taxon>Actinomycetes</taxon>
        <taxon>Micrococcales</taxon>
        <taxon>Micrococcaceae</taxon>
        <taxon>Arthrobacter</taxon>
    </lineage>
</organism>
<protein>
    <submittedName>
        <fullName evidence="2">Cytoplasmic protein</fullName>
    </submittedName>
</protein>
<gene>
    <name evidence="2" type="ORF">N2K95_03685</name>
</gene>
<evidence type="ECO:0000313" key="2">
    <source>
        <dbReference type="EMBL" id="UWX97797.1"/>
    </source>
</evidence>
<proteinExistence type="predicted"/>
<evidence type="ECO:0000256" key="1">
    <source>
        <dbReference type="SAM" id="MobiDB-lite"/>
    </source>
</evidence>
<keyword evidence="3" id="KW-1185">Reference proteome</keyword>
<feature type="region of interest" description="Disordered" evidence="1">
    <location>
        <begin position="51"/>
        <end position="104"/>
    </location>
</feature>
<feature type="compositionally biased region" description="Pro residues" evidence="1">
    <location>
        <begin position="64"/>
        <end position="96"/>
    </location>
</feature>
<sequence>MTQDPVESNPDHYKVVFENDRVRVLEYRDSPGHTSVMHRHPDSVMLTASPFRRRLHSGGGPGVVPGPGPGAGPGAGPGPLPGPGGPAPAPGGPTPAPGGGMDVELPAGAVRWLPAQEHYGENTGETDTHVFFVELKEPDPSGEMPGGAGPAGL</sequence>
<dbReference type="EMBL" id="CP104275">
    <property type="protein sequence ID" value="UWX97797.1"/>
    <property type="molecule type" value="Genomic_DNA"/>
</dbReference>
<evidence type="ECO:0000313" key="3">
    <source>
        <dbReference type="Proteomes" id="UP001059859"/>
    </source>
</evidence>
<dbReference type="InterPro" id="IPR014710">
    <property type="entry name" value="RmlC-like_jellyroll"/>
</dbReference>
<name>A0ABY5YRR9_9MICC</name>
<dbReference type="Gene3D" id="2.60.120.10">
    <property type="entry name" value="Jelly Rolls"/>
    <property type="match status" value="1"/>
</dbReference>
<dbReference type="Proteomes" id="UP001059859">
    <property type="component" value="Chromosome"/>
</dbReference>